<dbReference type="Pfam" id="PF13450">
    <property type="entry name" value="NAD_binding_8"/>
    <property type="match status" value="1"/>
</dbReference>
<sequence length="215" mass="24097">MLETDESLFSVSNQWLQDFEKSITDSDYESLTVLFHDDCHWRDLLAFTWHIQTVSGIEKIKNALKLHNSKVKPSGFKVDSHRTAPRIVTRAGEEVIEAIFCFETKFGQGSGVLRLLPSSKNSDPLKAWTFVTVLDELSGFGEQIGKKRPKGDTYSRDFQGPNWLDERNTAIAYAERDPAVIVVGGGQAGLSIAARLRQLNVDTLIVDLEKRIGDN</sequence>
<dbReference type="AlphaFoldDB" id="A0A382U6A9"/>
<name>A0A382U6A9_9ZZZZ</name>
<dbReference type="SUPFAM" id="SSF51905">
    <property type="entry name" value="FAD/NAD(P)-binding domain"/>
    <property type="match status" value="1"/>
</dbReference>
<protein>
    <submittedName>
        <fullName evidence="1">Uncharacterized protein</fullName>
    </submittedName>
</protein>
<dbReference type="Gene3D" id="3.50.50.60">
    <property type="entry name" value="FAD/NAD(P)-binding domain"/>
    <property type="match status" value="1"/>
</dbReference>
<feature type="non-terminal residue" evidence="1">
    <location>
        <position position="215"/>
    </location>
</feature>
<accession>A0A382U6A9</accession>
<organism evidence="1">
    <name type="scientific">marine metagenome</name>
    <dbReference type="NCBI Taxonomy" id="408172"/>
    <lineage>
        <taxon>unclassified sequences</taxon>
        <taxon>metagenomes</taxon>
        <taxon>ecological metagenomes</taxon>
    </lineage>
</organism>
<gene>
    <name evidence="1" type="ORF">METZ01_LOCUS382684</name>
</gene>
<proteinExistence type="predicted"/>
<dbReference type="EMBL" id="UINC01141846">
    <property type="protein sequence ID" value="SVD29830.1"/>
    <property type="molecule type" value="Genomic_DNA"/>
</dbReference>
<reference evidence="1" key="1">
    <citation type="submission" date="2018-05" db="EMBL/GenBank/DDBJ databases">
        <authorList>
            <person name="Lanie J.A."/>
            <person name="Ng W.-L."/>
            <person name="Kazmierczak K.M."/>
            <person name="Andrzejewski T.M."/>
            <person name="Davidsen T.M."/>
            <person name="Wayne K.J."/>
            <person name="Tettelin H."/>
            <person name="Glass J.I."/>
            <person name="Rusch D."/>
            <person name="Podicherti R."/>
            <person name="Tsui H.-C.T."/>
            <person name="Winkler M.E."/>
        </authorList>
    </citation>
    <scope>NUCLEOTIDE SEQUENCE</scope>
</reference>
<evidence type="ECO:0000313" key="1">
    <source>
        <dbReference type="EMBL" id="SVD29830.1"/>
    </source>
</evidence>
<dbReference type="InterPro" id="IPR036188">
    <property type="entry name" value="FAD/NAD-bd_sf"/>
</dbReference>